<organism evidence="1 2">
    <name type="scientific">Plasmopara halstedii</name>
    <name type="common">Downy mildew of sunflower</name>
    <dbReference type="NCBI Taxonomy" id="4781"/>
    <lineage>
        <taxon>Eukaryota</taxon>
        <taxon>Sar</taxon>
        <taxon>Stramenopiles</taxon>
        <taxon>Oomycota</taxon>
        <taxon>Peronosporomycetes</taxon>
        <taxon>Peronosporales</taxon>
        <taxon>Peronosporaceae</taxon>
        <taxon>Plasmopara</taxon>
    </lineage>
</organism>
<proteinExistence type="predicted"/>
<accession>A0A0P1AYT4</accession>
<evidence type="ECO:0000313" key="2">
    <source>
        <dbReference type="Proteomes" id="UP000054928"/>
    </source>
</evidence>
<protein>
    <submittedName>
        <fullName evidence="1">Uncharacterized protein</fullName>
    </submittedName>
</protein>
<dbReference type="GeneID" id="36397797"/>
<dbReference type="Proteomes" id="UP000054928">
    <property type="component" value="Unassembled WGS sequence"/>
</dbReference>
<keyword evidence="2" id="KW-1185">Reference proteome</keyword>
<reference evidence="2" key="1">
    <citation type="submission" date="2014-09" db="EMBL/GenBank/DDBJ databases">
        <authorList>
            <person name="Sharma Rahul"/>
            <person name="Thines Marco"/>
        </authorList>
    </citation>
    <scope>NUCLEOTIDE SEQUENCE [LARGE SCALE GENOMIC DNA]</scope>
</reference>
<dbReference type="AlphaFoldDB" id="A0A0P1AYT4"/>
<sequence length="52" mass="5963">MTRAVQRITGEHSVIHLAFDVHNPMVRQAQQNAQFVLESAVHAYTFIRNELS</sequence>
<dbReference type="EMBL" id="CCYD01002047">
    <property type="protein sequence ID" value="CEG46338.1"/>
    <property type="molecule type" value="Genomic_DNA"/>
</dbReference>
<evidence type="ECO:0000313" key="1">
    <source>
        <dbReference type="EMBL" id="CEG46338.1"/>
    </source>
</evidence>
<name>A0A0P1AYT4_PLAHL</name>
<dbReference type="RefSeq" id="XP_024582707.1">
    <property type="nucleotide sequence ID" value="XM_024717183.1"/>
</dbReference>